<name>A0A0D0ZUZ3_CLOBO</name>
<feature type="domain" description="DUF2179" evidence="7">
    <location>
        <begin position="222"/>
        <end position="275"/>
    </location>
</feature>
<evidence type="ECO:0000313" key="9">
    <source>
        <dbReference type="Proteomes" id="UP000032250"/>
    </source>
</evidence>
<dbReference type="GO" id="GO:0005886">
    <property type="term" value="C:plasma membrane"/>
    <property type="evidence" value="ECO:0007669"/>
    <property type="project" value="UniProtKB-SubCell"/>
</dbReference>
<evidence type="ECO:0000256" key="1">
    <source>
        <dbReference type="ARBA" id="ARBA00004651"/>
    </source>
</evidence>
<proteinExistence type="predicted"/>
<dbReference type="InterPro" id="IPR051461">
    <property type="entry name" value="UPF0750_membrane"/>
</dbReference>
<dbReference type="HOGENOM" id="CLU_063199_1_0_9"/>
<dbReference type="OrthoDB" id="3180973at2"/>
<dbReference type="InterPro" id="IPR019264">
    <property type="entry name" value="DUF2179"/>
</dbReference>
<protein>
    <submittedName>
        <fullName evidence="8">Membrane protein</fullName>
    </submittedName>
</protein>
<dbReference type="InterPro" id="IPR015867">
    <property type="entry name" value="N-reg_PII/ATP_PRibTrfase_C"/>
</dbReference>
<comment type="subcellular location">
    <subcellularLocation>
        <location evidence="1">Cell membrane</location>
        <topology evidence="1">Multi-pass membrane protein</topology>
    </subcellularLocation>
</comment>
<evidence type="ECO:0000313" key="8">
    <source>
        <dbReference type="EMBL" id="KIS22493.1"/>
    </source>
</evidence>
<evidence type="ECO:0000259" key="7">
    <source>
        <dbReference type="Pfam" id="PF10035"/>
    </source>
</evidence>
<accession>A0A0D0ZUZ3</accession>
<keyword evidence="5 6" id="KW-0472">Membrane</keyword>
<dbReference type="PANTHER" id="PTHR33545">
    <property type="entry name" value="UPF0750 MEMBRANE PROTEIN YITT-RELATED"/>
    <property type="match status" value="1"/>
</dbReference>
<organism evidence="8 9">
    <name type="scientific">Clostridium botulinum B2 450</name>
    <dbReference type="NCBI Taxonomy" id="1379739"/>
    <lineage>
        <taxon>Bacteria</taxon>
        <taxon>Bacillati</taxon>
        <taxon>Bacillota</taxon>
        <taxon>Clostridia</taxon>
        <taxon>Eubacteriales</taxon>
        <taxon>Clostridiaceae</taxon>
        <taxon>Clostridium</taxon>
    </lineage>
</organism>
<evidence type="ECO:0000256" key="6">
    <source>
        <dbReference type="SAM" id="Phobius"/>
    </source>
</evidence>
<dbReference type="InterPro" id="IPR003740">
    <property type="entry name" value="YitT"/>
</dbReference>
<feature type="transmembrane region" description="Helical" evidence="6">
    <location>
        <begin position="42"/>
        <end position="70"/>
    </location>
</feature>
<dbReference type="Proteomes" id="UP000032250">
    <property type="component" value="Unassembled WGS sequence"/>
</dbReference>
<feature type="transmembrane region" description="Helical" evidence="6">
    <location>
        <begin position="155"/>
        <end position="179"/>
    </location>
</feature>
<dbReference type="EMBL" id="JXSU01000007">
    <property type="protein sequence ID" value="KIS22493.1"/>
    <property type="molecule type" value="Genomic_DNA"/>
</dbReference>
<feature type="transmembrane region" description="Helical" evidence="6">
    <location>
        <begin position="77"/>
        <end position="95"/>
    </location>
</feature>
<dbReference type="PATRIC" id="fig|1379739.3.peg.792"/>
<gene>
    <name evidence="8" type="ORF">N495_02435</name>
</gene>
<dbReference type="AlphaFoldDB" id="A0A0D0ZUZ3"/>
<dbReference type="Pfam" id="PF10035">
    <property type="entry name" value="DUF2179"/>
    <property type="match status" value="1"/>
</dbReference>
<keyword evidence="2" id="KW-1003">Cell membrane</keyword>
<reference evidence="8 9" key="1">
    <citation type="submission" date="2014-06" db="EMBL/GenBank/DDBJ databases">
        <title>Genome characterization of distinct group I Clostridium botulinum lineages.</title>
        <authorList>
            <person name="Giordani F."/>
            <person name="Anselmo A."/>
            <person name="Fillo S."/>
            <person name="Palozzi A.M."/>
            <person name="Fortunato A."/>
            <person name="Gentile B."/>
            <person name="Ciammaruconi A."/>
            <person name="Anniballi F."/>
            <person name="De Medici D."/>
            <person name="Lista F."/>
        </authorList>
    </citation>
    <scope>NUCLEOTIDE SEQUENCE [LARGE SCALE GENOMIC DNA]</scope>
    <source>
        <strain evidence="8 9">B2 450</strain>
    </source>
</reference>
<sequence>MHLKKENVKRLLLVMMGSLIYAIGVNMFLIPHRLLSGGVAGIAIMLQYLTSIQSGYYILLINIPIFLIAFKEVDLDFGIFSFVGMISMSSFLILSRNYMDFYVMNDILLSCICGGVLSGAGMGLIFRNRASQGGTDVISVLAKRKLGIKISTIDFMINCVVVTIGALLGSFEVAIYTMISMFVKSQVMGKVIEGFDGKKILFVVTDHDEEIKKQLLEKLGVGATIMYGEGAYSGAKRKIIYCIMTSQQIVKAKKIIEDFDEHALISVSNTTECQGGGFKAAAF</sequence>
<evidence type="ECO:0000256" key="5">
    <source>
        <dbReference type="ARBA" id="ARBA00023136"/>
    </source>
</evidence>
<evidence type="ECO:0000256" key="4">
    <source>
        <dbReference type="ARBA" id="ARBA00022989"/>
    </source>
</evidence>
<dbReference type="CDD" id="cd16380">
    <property type="entry name" value="YitT_C"/>
    <property type="match status" value="1"/>
</dbReference>
<dbReference type="PIRSF" id="PIRSF006483">
    <property type="entry name" value="Membrane_protein_YitT"/>
    <property type="match status" value="1"/>
</dbReference>
<dbReference type="Pfam" id="PF02588">
    <property type="entry name" value="YitT_membrane"/>
    <property type="match status" value="1"/>
</dbReference>
<comment type="caution">
    <text evidence="8">The sequence shown here is derived from an EMBL/GenBank/DDBJ whole genome shotgun (WGS) entry which is preliminary data.</text>
</comment>
<evidence type="ECO:0000256" key="3">
    <source>
        <dbReference type="ARBA" id="ARBA00022692"/>
    </source>
</evidence>
<keyword evidence="4 6" id="KW-1133">Transmembrane helix</keyword>
<feature type="transmembrane region" description="Helical" evidence="6">
    <location>
        <begin position="107"/>
        <end position="126"/>
    </location>
</feature>
<keyword evidence="3 6" id="KW-0812">Transmembrane</keyword>
<dbReference type="RefSeq" id="WP_003488366.1">
    <property type="nucleotide sequence ID" value="NZ_JXSU01000007.1"/>
</dbReference>
<dbReference type="PANTHER" id="PTHR33545:SF5">
    <property type="entry name" value="UPF0750 MEMBRANE PROTEIN YITT"/>
    <property type="match status" value="1"/>
</dbReference>
<dbReference type="Gene3D" id="3.30.70.120">
    <property type="match status" value="1"/>
</dbReference>
<feature type="transmembrane region" description="Helical" evidence="6">
    <location>
        <begin position="12"/>
        <end position="30"/>
    </location>
</feature>
<evidence type="ECO:0000256" key="2">
    <source>
        <dbReference type="ARBA" id="ARBA00022475"/>
    </source>
</evidence>